<keyword evidence="2" id="KW-0645">Protease</keyword>
<organism evidence="5">
    <name type="scientific">viral metagenome</name>
    <dbReference type="NCBI Taxonomy" id="1070528"/>
    <lineage>
        <taxon>unclassified sequences</taxon>
        <taxon>metagenomes</taxon>
        <taxon>organismal metagenomes</taxon>
    </lineage>
</organism>
<dbReference type="Pfam" id="PF04586">
    <property type="entry name" value="Peptidase_S78"/>
    <property type="match status" value="1"/>
</dbReference>
<evidence type="ECO:0000256" key="1">
    <source>
        <dbReference type="ARBA" id="ARBA00022612"/>
    </source>
</evidence>
<sequence>MPEKEIRSFPIELRKDGEGVKLAGMPIVYGKRSEDMGFIEVIDAGAATKALKKSDIRALYGHNSDTLLPLGRQSAKTLRAKESSEGVDIEIDPPKRNPFVDALIESIERGDIREMSFGFSTAKDEWTYPKNDKEPAIRHIIEFDQIYDVSYVIFAAYNDTTVALRKMEENRKGAAVPPGGNGGTNDPAIITGLRRKKLELKTKLFSGGK</sequence>
<evidence type="ECO:0000256" key="2">
    <source>
        <dbReference type="ARBA" id="ARBA00022670"/>
    </source>
</evidence>
<keyword evidence="3" id="KW-0378">Hydrolase</keyword>
<dbReference type="InterPro" id="IPR006433">
    <property type="entry name" value="Prohead_protease"/>
</dbReference>
<keyword evidence="1" id="KW-1188">Viral release from host cell</keyword>
<feature type="domain" description="Prohead serine protease" evidence="4">
    <location>
        <begin position="12"/>
        <end position="170"/>
    </location>
</feature>
<accession>A0A6M3L5R4</accession>
<evidence type="ECO:0000256" key="3">
    <source>
        <dbReference type="ARBA" id="ARBA00022801"/>
    </source>
</evidence>
<reference evidence="5" key="1">
    <citation type="submission" date="2020-03" db="EMBL/GenBank/DDBJ databases">
        <title>The deep terrestrial virosphere.</title>
        <authorList>
            <person name="Holmfeldt K."/>
            <person name="Nilsson E."/>
            <person name="Simone D."/>
            <person name="Lopez-Fernandez M."/>
            <person name="Wu X."/>
            <person name="de Brujin I."/>
            <person name="Lundin D."/>
            <person name="Andersson A."/>
            <person name="Bertilsson S."/>
            <person name="Dopson M."/>
        </authorList>
    </citation>
    <scope>NUCLEOTIDE SEQUENCE</scope>
    <source>
        <strain evidence="5">MM415B02671</strain>
    </source>
</reference>
<dbReference type="NCBIfam" id="TIGR01543">
    <property type="entry name" value="proheadase_HK97"/>
    <property type="match status" value="1"/>
</dbReference>
<dbReference type="GO" id="GO:0006508">
    <property type="term" value="P:proteolysis"/>
    <property type="evidence" value="ECO:0007669"/>
    <property type="project" value="UniProtKB-KW"/>
</dbReference>
<dbReference type="GO" id="GO:0008233">
    <property type="term" value="F:peptidase activity"/>
    <property type="evidence" value="ECO:0007669"/>
    <property type="project" value="UniProtKB-KW"/>
</dbReference>
<dbReference type="AlphaFoldDB" id="A0A6M3L5R4"/>
<dbReference type="InterPro" id="IPR054613">
    <property type="entry name" value="Peptidase_S78_dom"/>
</dbReference>
<gene>
    <name evidence="5" type="ORF">MM415B02671_0010</name>
</gene>
<evidence type="ECO:0000259" key="4">
    <source>
        <dbReference type="Pfam" id="PF04586"/>
    </source>
</evidence>
<proteinExistence type="predicted"/>
<protein>
    <submittedName>
        <fullName evidence="5">Putative peptidase</fullName>
    </submittedName>
</protein>
<evidence type="ECO:0000313" key="5">
    <source>
        <dbReference type="EMBL" id="QJA88851.1"/>
    </source>
</evidence>
<dbReference type="EMBL" id="MT142807">
    <property type="protein sequence ID" value="QJA88851.1"/>
    <property type="molecule type" value="Genomic_DNA"/>
</dbReference>
<name>A0A6M3L5R4_9ZZZZ</name>